<dbReference type="CDD" id="cd18791">
    <property type="entry name" value="SF2_C_RHA"/>
    <property type="match status" value="1"/>
</dbReference>
<dbReference type="InterPro" id="IPR010222">
    <property type="entry name" value="RNA_helicase_HrpA"/>
</dbReference>
<gene>
    <name evidence="8" type="primary">hrpA</name>
    <name evidence="8" type="ORF">GCM10025869_04660</name>
</gene>
<feature type="domain" description="Helicase C-terminal" evidence="7">
    <location>
        <begin position="233"/>
        <end position="403"/>
    </location>
</feature>
<dbReference type="InterPro" id="IPR048333">
    <property type="entry name" value="HA2_WH"/>
</dbReference>
<feature type="region of interest" description="Disordered" evidence="5">
    <location>
        <begin position="1113"/>
        <end position="1222"/>
    </location>
</feature>
<keyword evidence="9" id="KW-1185">Reference proteome</keyword>
<keyword evidence="1" id="KW-0547">Nucleotide-binding</keyword>
<feature type="compositionally biased region" description="Low complexity" evidence="5">
    <location>
        <begin position="1212"/>
        <end position="1222"/>
    </location>
</feature>
<dbReference type="Proteomes" id="UP001157069">
    <property type="component" value="Unassembled WGS sequence"/>
</dbReference>
<keyword evidence="3 8" id="KW-0347">Helicase</keyword>
<evidence type="ECO:0000256" key="3">
    <source>
        <dbReference type="ARBA" id="ARBA00022806"/>
    </source>
</evidence>
<dbReference type="InterPro" id="IPR014001">
    <property type="entry name" value="Helicase_ATP-bd"/>
</dbReference>
<organism evidence="8 9">
    <name type="scientific">Homoserinibacter gongjuensis</name>
    <dbReference type="NCBI Taxonomy" id="1162968"/>
    <lineage>
        <taxon>Bacteria</taxon>
        <taxon>Bacillati</taxon>
        <taxon>Actinomycetota</taxon>
        <taxon>Actinomycetes</taxon>
        <taxon>Micrococcales</taxon>
        <taxon>Microbacteriaceae</taxon>
        <taxon>Homoserinibacter</taxon>
    </lineage>
</organism>
<dbReference type="Pfam" id="PF21010">
    <property type="entry name" value="HA2_C"/>
    <property type="match status" value="1"/>
</dbReference>
<keyword evidence="2" id="KW-0378">Hydrolase</keyword>
<dbReference type="Pfam" id="PF04408">
    <property type="entry name" value="WHD_HA2"/>
    <property type="match status" value="1"/>
</dbReference>
<feature type="domain" description="Helicase ATP-binding" evidence="6">
    <location>
        <begin position="27"/>
        <end position="187"/>
    </location>
</feature>
<dbReference type="GO" id="GO:0004386">
    <property type="term" value="F:helicase activity"/>
    <property type="evidence" value="ECO:0007669"/>
    <property type="project" value="UniProtKB-KW"/>
</dbReference>
<dbReference type="PROSITE" id="PS51194">
    <property type="entry name" value="HELICASE_CTER"/>
    <property type="match status" value="1"/>
</dbReference>
<sequence length="1266" mass="139997">MSEAATPAYRIVYPPELPVSQAHDELARAISEHQVIVVAGATGSGKTTQLPKICLELGRERIGHTQPRRIAARSIAERIASELDVDLGTLVGYQVRFDDRTRTDTAIKLMTDGVLLAELSRDRDLRAYDTIIIDEAHERSLTIDFLLGYLTRLLPRRPDLKVIVTSATIDPESFARHFAAAIGAEVPVIEVSGRTYPVDIRYRPLVADAGGDDADGDSDNEGAAASDRDVAQGIVDALAELEREEPGDVLVFLSGESEIRDAADVVRGRFPADEVVPLYGRLSSAEQHRVFDTRRAPGIRRRIVIATNVAETSITVPGIRYVVDAGTARISRYSPRAKVQRLPIEAISQASANQRSGRAGRTSPGIAIRLYSEDDFDRRPAFTDPEILRTGLAAVILQMLELRLGDIREFPFLTPPDSRGIADGLELLRELGAIDAEQRITRVGRDLARLPVDPRFGRMLIEAGREGVVREVAAIVAGLSIQDPRERPLEKRPQADAAHARFRDPGSDFVSLLNLWNYLEDQQKERSGNAFRRMCKAEYLNYLRVREWQDLYRQLVRAAKSVKLQVGERSTDADATHRSVLAGLLSRLGLRDPDKKDYLGSRGQRFVIFPGSGLAKKQPNAVMAAELVETSRLFARTVAAIDPAWAEALAGDLAKRSYSEPHWSSKQGAALVWEKVTLYGVPIVPRRRAQLARIDASLARELFIRHALVEGDWPHELQRSALLGFDRDNEALRRELAEVEERTRRRDILTGDEAVFEFYEARIPTDVTDSRRFASWWKKTRAEQPELLTMRCEHLLEDEAGDASGFPDEWVQGDATFRLRYRFEPGADDDGVTVVIPVAVLPRVENRGFDWLVPGLRDELLTALIKALPKAIRKNVVPAADWARRLGSQLPVYADAPIGEALADAIRSATHTPVTASDIEWERVPDHLKMRFAVVDQRGRTLAAGRDLAALQQRLAERARTDVAVATAAATPGRDLERTGITEWDLGTLPEQVSAKQGGSTVVGYPALVDTGAGVDLKVFASRAQADASHRRGVHRLVALTLPSPLGYVQQQLTGAEKLLLATAPYASTKALLDDICIAVVEELAGMRRRVHLPTSRHFGSASMRGSWMRCSVPLGSSRASSGRRRRPTRPSPPRRVSPSWHRSATRERSSARSCTRASCGAPGSPSWVATRRISRVSPSGCRSSPKTPDATVPGRRRWRRRRPSTRRPAARCRTPAPPRRSSWRCAGCSRSCACRSSPSTWAPRAPCRCSASARRWLPPPPPLVE</sequence>
<dbReference type="InterPro" id="IPR011545">
    <property type="entry name" value="DEAD/DEAH_box_helicase_dom"/>
</dbReference>
<accession>A0ABQ6JNR5</accession>
<evidence type="ECO:0000256" key="2">
    <source>
        <dbReference type="ARBA" id="ARBA00022801"/>
    </source>
</evidence>
<dbReference type="InterPro" id="IPR011709">
    <property type="entry name" value="DEAD-box_helicase_OB_fold"/>
</dbReference>
<comment type="caution">
    <text evidence="8">The sequence shown here is derived from an EMBL/GenBank/DDBJ whole genome shotgun (WGS) entry which is preliminary data.</text>
</comment>
<dbReference type="InterPro" id="IPR024590">
    <property type="entry name" value="HrpA_C"/>
</dbReference>
<dbReference type="InterPro" id="IPR027417">
    <property type="entry name" value="P-loop_NTPase"/>
</dbReference>
<feature type="compositionally biased region" description="Acidic residues" evidence="5">
    <location>
        <begin position="210"/>
        <end position="220"/>
    </location>
</feature>
<dbReference type="EMBL" id="BSVA01000001">
    <property type="protein sequence ID" value="GMA89937.1"/>
    <property type="molecule type" value="Genomic_DNA"/>
</dbReference>
<feature type="compositionally biased region" description="Polar residues" evidence="5">
    <location>
        <begin position="1177"/>
        <end position="1187"/>
    </location>
</feature>
<keyword evidence="4" id="KW-0067">ATP-binding</keyword>
<dbReference type="InterPro" id="IPR003593">
    <property type="entry name" value="AAA+_ATPase"/>
</dbReference>
<dbReference type="Pfam" id="PF00271">
    <property type="entry name" value="Helicase_C"/>
    <property type="match status" value="1"/>
</dbReference>
<dbReference type="PANTHER" id="PTHR18934">
    <property type="entry name" value="ATP-DEPENDENT RNA HELICASE"/>
    <property type="match status" value="1"/>
</dbReference>
<proteinExistence type="predicted"/>
<feature type="compositionally biased region" description="Basic residues" evidence="5">
    <location>
        <begin position="1195"/>
        <end position="1211"/>
    </location>
</feature>
<dbReference type="PROSITE" id="PS51192">
    <property type="entry name" value="HELICASE_ATP_BIND_1"/>
    <property type="match status" value="1"/>
</dbReference>
<evidence type="ECO:0000256" key="4">
    <source>
        <dbReference type="ARBA" id="ARBA00022840"/>
    </source>
</evidence>
<evidence type="ECO:0000259" key="6">
    <source>
        <dbReference type="PROSITE" id="PS51192"/>
    </source>
</evidence>
<dbReference type="InterPro" id="IPR001650">
    <property type="entry name" value="Helicase_C-like"/>
</dbReference>
<evidence type="ECO:0000256" key="1">
    <source>
        <dbReference type="ARBA" id="ARBA00022741"/>
    </source>
</evidence>
<evidence type="ECO:0000313" key="9">
    <source>
        <dbReference type="Proteomes" id="UP001157069"/>
    </source>
</evidence>
<dbReference type="SUPFAM" id="SSF52540">
    <property type="entry name" value="P-loop containing nucleoside triphosphate hydrolases"/>
    <property type="match status" value="1"/>
</dbReference>
<dbReference type="Pfam" id="PF00270">
    <property type="entry name" value="DEAD"/>
    <property type="match status" value="1"/>
</dbReference>
<dbReference type="Gene3D" id="1.20.120.1080">
    <property type="match status" value="1"/>
</dbReference>
<dbReference type="SMART" id="SM00490">
    <property type="entry name" value="HELICc"/>
    <property type="match status" value="1"/>
</dbReference>
<name>A0ABQ6JNR5_9MICO</name>
<dbReference type="Gene3D" id="3.40.50.300">
    <property type="entry name" value="P-loop containing nucleotide triphosphate hydrolases"/>
    <property type="match status" value="2"/>
</dbReference>
<dbReference type="SMART" id="SM00487">
    <property type="entry name" value="DEXDc"/>
    <property type="match status" value="1"/>
</dbReference>
<evidence type="ECO:0000313" key="8">
    <source>
        <dbReference type="EMBL" id="GMA89937.1"/>
    </source>
</evidence>
<reference evidence="9" key="1">
    <citation type="journal article" date="2019" name="Int. J. Syst. Evol. Microbiol.">
        <title>The Global Catalogue of Microorganisms (GCM) 10K type strain sequencing project: providing services to taxonomists for standard genome sequencing and annotation.</title>
        <authorList>
            <consortium name="The Broad Institute Genomics Platform"/>
            <consortium name="The Broad Institute Genome Sequencing Center for Infectious Disease"/>
            <person name="Wu L."/>
            <person name="Ma J."/>
        </authorList>
    </citation>
    <scope>NUCLEOTIDE SEQUENCE [LARGE SCALE GENOMIC DNA]</scope>
    <source>
        <strain evidence="9">NBRC 108755</strain>
    </source>
</reference>
<evidence type="ECO:0000259" key="7">
    <source>
        <dbReference type="PROSITE" id="PS51194"/>
    </source>
</evidence>
<dbReference type="PANTHER" id="PTHR18934:SF99">
    <property type="entry name" value="ATP-DEPENDENT RNA HELICASE DHX37-RELATED"/>
    <property type="match status" value="1"/>
</dbReference>
<dbReference type="InterPro" id="IPR007502">
    <property type="entry name" value="Helicase-assoc_dom"/>
</dbReference>
<dbReference type="SMART" id="SM00382">
    <property type="entry name" value="AAA"/>
    <property type="match status" value="1"/>
</dbReference>
<feature type="region of interest" description="Disordered" evidence="5">
    <location>
        <begin position="209"/>
        <end position="228"/>
    </location>
</feature>
<dbReference type="Pfam" id="PF11898">
    <property type="entry name" value="DUF3418"/>
    <property type="match status" value="1"/>
</dbReference>
<evidence type="ECO:0000256" key="5">
    <source>
        <dbReference type="SAM" id="MobiDB-lite"/>
    </source>
</evidence>
<dbReference type="Pfam" id="PF07717">
    <property type="entry name" value="OB_NTP_bind"/>
    <property type="match status" value="1"/>
</dbReference>
<dbReference type="SMART" id="SM00847">
    <property type="entry name" value="HA2"/>
    <property type="match status" value="1"/>
</dbReference>
<protein>
    <submittedName>
        <fullName evidence="8">ATP-dependent helicase</fullName>
    </submittedName>
</protein>
<dbReference type="NCBIfam" id="TIGR01967">
    <property type="entry name" value="DEAH_box_HrpA"/>
    <property type="match status" value="1"/>
</dbReference>